<dbReference type="OrthoDB" id="6712777at2"/>
<dbReference type="PATRIC" id="fig|1120926.3.peg.1073"/>
<dbReference type="HOGENOM" id="CLU_102089_3_1_6"/>
<dbReference type="RefSeq" id="WP_004858623.1">
    <property type="nucleotide sequence ID" value="NZ_ASYY01000003.1"/>
</dbReference>
<keyword evidence="3" id="KW-1185">Reference proteome</keyword>
<dbReference type="Gene3D" id="3.10.450.160">
    <property type="entry name" value="inner membrane protein cigr"/>
    <property type="match status" value="1"/>
</dbReference>
<organism evidence="2 3">
    <name type="scientific">Acinetobacter gerneri DSM 14967 = CIP 107464 = MTCC 9824</name>
    <dbReference type="NCBI Taxonomy" id="1120926"/>
    <lineage>
        <taxon>Bacteria</taxon>
        <taxon>Pseudomonadati</taxon>
        <taxon>Pseudomonadota</taxon>
        <taxon>Gammaproteobacteria</taxon>
        <taxon>Moraxellales</taxon>
        <taxon>Moraxellaceae</taxon>
        <taxon>Acinetobacter</taxon>
    </lineage>
</organism>
<dbReference type="Pfam" id="PF11776">
    <property type="entry name" value="RcnB"/>
    <property type="match status" value="1"/>
</dbReference>
<accession>N8YDC4</accession>
<keyword evidence="1" id="KW-0732">Signal</keyword>
<evidence type="ECO:0000313" key="3">
    <source>
        <dbReference type="Proteomes" id="UP000013117"/>
    </source>
</evidence>
<reference evidence="2 3" key="1">
    <citation type="submission" date="2013-02" db="EMBL/GenBank/DDBJ databases">
        <title>The Genome Sequence of Acinetobacter gerneri CIP 107464.</title>
        <authorList>
            <consortium name="The Broad Institute Genome Sequencing Platform"/>
            <consortium name="The Broad Institute Genome Sequencing Center for Infectious Disease"/>
            <person name="Cerqueira G."/>
            <person name="Feldgarden M."/>
            <person name="Courvalin P."/>
            <person name="Perichon B."/>
            <person name="Grillot-Courvalin C."/>
            <person name="Clermont D."/>
            <person name="Rocha E."/>
            <person name="Yoon E.-J."/>
            <person name="Nemec A."/>
            <person name="Walker B."/>
            <person name="Young S.K."/>
            <person name="Zeng Q."/>
            <person name="Gargeya S."/>
            <person name="Fitzgerald M."/>
            <person name="Haas B."/>
            <person name="Abouelleil A."/>
            <person name="Alvarado L."/>
            <person name="Arachchi H.M."/>
            <person name="Berlin A.M."/>
            <person name="Chapman S.B."/>
            <person name="Dewar J."/>
            <person name="Goldberg J."/>
            <person name="Griggs A."/>
            <person name="Gujja S."/>
            <person name="Hansen M."/>
            <person name="Howarth C."/>
            <person name="Imamovic A."/>
            <person name="Larimer J."/>
            <person name="McCowan C."/>
            <person name="Murphy C."/>
            <person name="Neiman D."/>
            <person name="Pearson M."/>
            <person name="Priest M."/>
            <person name="Roberts A."/>
            <person name="Saif S."/>
            <person name="Shea T."/>
            <person name="Sisk P."/>
            <person name="Sykes S."/>
            <person name="Wortman J."/>
            <person name="Nusbaum C."/>
            <person name="Birren B."/>
        </authorList>
    </citation>
    <scope>NUCLEOTIDE SEQUENCE [LARGE SCALE GENOMIC DNA]</scope>
    <source>
        <strain evidence="2 3">CIP 107464</strain>
    </source>
</reference>
<feature type="signal peptide" evidence="1">
    <location>
        <begin position="1"/>
        <end position="22"/>
    </location>
</feature>
<name>N8YDC4_9GAMM</name>
<dbReference type="GeneID" id="84208524"/>
<evidence type="ECO:0000313" key="2">
    <source>
        <dbReference type="EMBL" id="ENV34807.1"/>
    </source>
</evidence>
<dbReference type="EMBL" id="APPN01000052">
    <property type="protein sequence ID" value="ENV34807.1"/>
    <property type="molecule type" value="Genomic_DNA"/>
</dbReference>
<proteinExistence type="predicted"/>
<dbReference type="eggNOG" id="COG5455">
    <property type="taxonomic scope" value="Bacteria"/>
</dbReference>
<dbReference type="Proteomes" id="UP000013117">
    <property type="component" value="Unassembled WGS sequence"/>
</dbReference>
<dbReference type="AlphaFoldDB" id="N8YDC4"/>
<dbReference type="STRING" id="202952.GCA_000747725_02024"/>
<sequence length="122" mass="14935">MNKIFTAIVLSLSTFAATSAMADSRYNNHDNHRYHSSNNSYNNHDRWDRSNRYDQRYNNRWNNNSWRSGHNFPSQYHSSRYAVNYKNYRHLSKPSRYQQWYKVNGDYVLVNQRDHRIIRVVR</sequence>
<feature type="chain" id="PRO_5004136966" evidence="1">
    <location>
        <begin position="23"/>
        <end position="122"/>
    </location>
</feature>
<evidence type="ECO:0000256" key="1">
    <source>
        <dbReference type="SAM" id="SignalP"/>
    </source>
</evidence>
<protein>
    <submittedName>
        <fullName evidence="2">Uncharacterized protein</fullName>
    </submittedName>
</protein>
<gene>
    <name evidence="2" type="ORF">F960_01115</name>
</gene>
<comment type="caution">
    <text evidence="2">The sequence shown here is derived from an EMBL/GenBank/DDBJ whole genome shotgun (WGS) entry which is preliminary data.</text>
</comment>
<dbReference type="InterPro" id="IPR024572">
    <property type="entry name" value="RcnB"/>
</dbReference>